<evidence type="ECO:0000313" key="5">
    <source>
        <dbReference type="EMBL" id="MDJ1486228.1"/>
    </source>
</evidence>
<proteinExistence type="predicted"/>
<evidence type="ECO:0000259" key="4">
    <source>
        <dbReference type="PROSITE" id="PS01124"/>
    </source>
</evidence>
<dbReference type="GO" id="GO:0000976">
    <property type="term" value="F:transcription cis-regulatory region binding"/>
    <property type="evidence" value="ECO:0007669"/>
    <property type="project" value="TreeGrafter"/>
</dbReference>
<dbReference type="EMBL" id="JASJOS010000031">
    <property type="protein sequence ID" value="MDJ1486228.1"/>
    <property type="molecule type" value="Genomic_DNA"/>
</dbReference>
<dbReference type="Proteomes" id="UP001241110">
    <property type="component" value="Unassembled WGS sequence"/>
</dbReference>
<dbReference type="InterPro" id="IPR009057">
    <property type="entry name" value="Homeodomain-like_sf"/>
</dbReference>
<protein>
    <submittedName>
        <fullName evidence="5">XylR family transcriptional regulator</fullName>
    </submittedName>
</protein>
<dbReference type="InterPro" id="IPR018060">
    <property type="entry name" value="HTH_AraC"/>
</dbReference>
<dbReference type="Pfam" id="PF12833">
    <property type="entry name" value="HTH_18"/>
    <property type="match status" value="1"/>
</dbReference>
<keyword evidence="1" id="KW-0805">Transcription regulation</keyword>
<dbReference type="PANTHER" id="PTHR30146">
    <property type="entry name" value="LACI-RELATED TRANSCRIPTIONAL REPRESSOR"/>
    <property type="match status" value="1"/>
</dbReference>
<dbReference type="InterPro" id="IPR046335">
    <property type="entry name" value="LacI/GalR-like_sensor"/>
</dbReference>
<gene>
    <name evidence="5" type="ORF">QNI16_37440</name>
</gene>
<sequence length="393" mass="45275">MTPQRYRIAVLLDTSRAYDRDVLKGITHFNKLYDKFTFFFYSPTYIQPADSDKLWTRLQHWHPDGIIARETAGMDQLQSFQVPLIISPHTQTYPDCINLWADNKAIGELAARYFVEKGYKHLGFIGFKEFQWSIERQQAFIHSLQACSLFAEAFLFDSQQMSWEDLPSNLGQWAQQLPKPCAVFSATDELNIHLLEAARKVNLSIPDELALLGVDDDQLLCEMMQPTLSSIDQNAFQAGYQVAEGMLHWLDSNHPPEADFIIPPKTVVVRQSTSSLAIDDPQIRLALSFIGEHAPFKNIRVEDVIAVTHHSRRILEKKFKSQLNTSILDQIRLVRINRIKYLLSESTLTIQQIAYEMDFENPDNITRYFRQATGYSPLEYRKKYQSGNAAPLH</sequence>
<dbReference type="InterPro" id="IPR028082">
    <property type="entry name" value="Peripla_BP_I"/>
</dbReference>
<dbReference type="AlphaFoldDB" id="A0AAE3UD62"/>
<dbReference type="GO" id="GO:0003700">
    <property type="term" value="F:DNA-binding transcription factor activity"/>
    <property type="evidence" value="ECO:0007669"/>
    <property type="project" value="InterPro"/>
</dbReference>
<keyword evidence="2" id="KW-0238">DNA-binding</keyword>
<dbReference type="CDD" id="cd01543">
    <property type="entry name" value="PBP1_XylR"/>
    <property type="match status" value="1"/>
</dbReference>
<dbReference type="PANTHER" id="PTHR30146:SF24">
    <property type="entry name" value="XYLOSE OPERON REGULATORY PROTEIN"/>
    <property type="match status" value="1"/>
</dbReference>
<name>A0AAE3UD62_9BACT</name>
<dbReference type="Pfam" id="PF13377">
    <property type="entry name" value="Peripla_BP_3"/>
    <property type="match status" value="1"/>
</dbReference>
<dbReference type="SMART" id="SM00342">
    <property type="entry name" value="HTH_ARAC"/>
    <property type="match status" value="1"/>
</dbReference>
<evidence type="ECO:0000313" key="6">
    <source>
        <dbReference type="Proteomes" id="UP001241110"/>
    </source>
</evidence>
<dbReference type="Gene3D" id="1.10.10.60">
    <property type="entry name" value="Homeodomain-like"/>
    <property type="match status" value="1"/>
</dbReference>
<feature type="domain" description="HTH araC/xylS-type" evidence="4">
    <location>
        <begin position="284"/>
        <end position="383"/>
    </location>
</feature>
<dbReference type="RefSeq" id="WP_313989661.1">
    <property type="nucleotide sequence ID" value="NZ_JASJOS010000031.1"/>
</dbReference>
<dbReference type="SUPFAM" id="SSF46689">
    <property type="entry name" value="Homeodomain-like"/>
    <property type="match status" value="1"/>
</dbReference>
<reference evidence="5" key="1">
    <citation type="submission" date="2023-05" db="EMBL/GenBank/DDBJ databases">
        <authorList>
            <person name="Zhang X."/>
        </authorList>
    </citation>
    <scope>NUCLEOTIDE SEQUENCE</scope>
    <source>
        <strain evidence="5">YF14B1</strain>
    </source>
</reference>
<accession>A0AAE3UD62</accession>
<dbReference type="Gene3D" id="3.40.50.2300">
    <property type="match status" value="2"/>
</dbReference>
<organism evidence="5 6">
    <name type="scientific">Xanthocytophaga flava</name>
    <dbReference type="NCBI Taxonomy" id="3048013"/>
    <lineage>
        <taxon>Bacteria</taxon>
        <taxon>Pseudomonadati</taxon>
        <taxon>Bacteroidota</taxon>
        <taxon>Cytophagia</taxon>
        <taxon>Cytophagales</taxon>
        <taxon>Rhodocytophagaceae</taxon>
        <taxon>Xanthocytophaga</taxon>
    </lineage>
</organism>
<dbReference type="PROSITE" id="PS01124">
    <property type="entry name" value="HTH_ARAC_FAMILY_2"/>
    <property type="match status" value="1"/>
</dbReference>
<comment type="caution">
    <text evidence="5">The sequence shown here is derived from an EMBL/GenBank/DDBJ whole genome shotgun (WGS) entry which is preliminary data.</text>
</comment>
<evidence type="ECO:0000256" key="2">
    <source>
        <dbReference type="ARBA" id="ARBA00023125"/>
    </source>
</evidence>
<dbReference type="SUPFAM" id="SSF53822">
    <property type="entry name" value="Periplasmic binding protein-like I"/>
    <property type="match status" value="1"/>
</dbReference>
<evidence type="ECO:0000256" key="3">
    <source>
        <dbReference type="ARBA" id="ARBA00023163"/>
    </source>
</evidence>
<keyword evidence="3" id="KW-0804">Transcription</keyword>
<evidence type="ECO:0000256" key="1">
    <source>
        <dbReference type="ARBA" id="ARBA00023015"/>
    </source>
</evidence>